<comment type="caution">
    <text evidence="1">The sequence shown here is derived from an EMBL/GenBank/DDBJ whole genome shotgun (WGS) entry which is preliminary data.</text>
</comment>
<dbReference type="EMBL" id="JAYMYQ010000001">
    <property type="protein sequence ID" value="KAK7361919.1"/>
    <property type="molecule type" value="Genomic_DNA"/>
</dbReference>
<name>A0AAN9MVW9_CANGL</name>
<dbReference type="AlphaFoldDB" id="A0AAN9MVW9"/>
<reference evidence="1 2" key="1">
    <citation type="submission" date="2024-01" db="EMBL/GenBank/DDBJ databases">
        <title>The genomes of 5 underutilized Papilionoideae crops provide insights into root nodulation and disease resistanc.</title>
        <authorList>
            <person name="Jiang F."/>
        </authorList>
    </citation>
    <scope>NUCLEOTIDE SEQUENCE [LARGE SCALE GENOMIC DNA]</scope>
    <source>
        <strain evidence="1">LVBAO_FW01</strain>
        <tissue evidence="1">Leaves</tissue>
    </source>
</reference>
<evidence type="ECO:0000313" key="1">
    <source>
        <dbReference type="EMBL" id="KAK7361919.1"/>
    </source>
</evidence>
<accession>A0AAN9MVW9</accession>
<proteinExistence type="predicted"/>
<keyword evidence="2" id="KW-1185">Reference proteome</keyword>
<dbReference type="Proteomes" id="UP001367508">
    <property type="component" value="Unassembled WGS sequence"/>
</dbReference>
<sequence>MVSRPCNKTGISLHSNITTIENSDVMVQGRVQLQLQLEFHVDNVQAQTSEHLIPLKPPWLPFSTKHRKTYARLAGYFSTSVRFHASKQKTFHNIFVAKSIKKNSNHRVMPNNQIEYKSPRRLVRYREYDANAEVTARMNAAMEDYKRLPPLLDEIGEGFFLIFLENLLNRA</sequence>
<evidence type="ECO:0000313" key="2">
    <source>
        <dbReference type="Proteomes" id="UP001367508"/>
    </source>
</evidence>
<gene>
    <name evidence="1" type="ORF">VNO77_04011</name>
</gene>
<protein>
    <submittedName>
        <fullName evidence="1">Uncharacterized protein</fullName>
    </submittedName>
</protein>
<organism evidence="1 2">
    <name type="scientific">Canavalia gladiata</name>
    <name type="common">Sword bean</name>
    <name type="synonym">Dolichos gladiatus</name>
    <dbReference type="NCBI Taxonomy" id="3824"/>
    <lineage>
        <taxon>Eukaryota</taxon>
        <taxon>Viridiplantae</taxon>
        <taxon>Streptophyta</taxon>
        <taxon>Embryophyta</taxon>
        <taxon>Tracheophyta</taxon>
        <taxon>Spermatophyta</taxon>
        <taxon>Magnoliopsida</taxon>
        <taxon>eudicotyledons</taxon>
        <taxon>Gunneridae</taxon>
        <taxon>Pentapetalae</taxon>
        <taxon>rosids</taxon>
        <taxon>fabids</taxon>
        <taxon>Fabales</taxon>
        <taxon>Fabaceae</taxon>
        <taxon>Papilionoideae</taxon>
        <taxon>50 kb inversion clade</taxon>
        <taxon>NPAAA clade</taxon>
        <taxon>indigoferoid/millettioid clade</taxon>
        <taxon>Phaseoleae</taxon>
        <taxon>Canavalia</taxon>
    </lineage>
</organism>